<evidence type="ECO:0000313" key="2">
    <source>
        <dbReference type="EMBL" id="RRT52372.1"/>
    </source>
</evidence>
<evidence type="ECO:0000256" key="1">
    <source>
        <dbReference type="SAM" id="MobiDB-lite"/>
    </source>
</evidence>
<evidence type="ECO:0000313" key="3">
    <source>
        <dbReference type="Proteomes" id="UP000287651"/>
    </source>
</evidence>
<gene>
    <name evidence="2" type="ORF">B296_00027478</name>
</gene>
<reference evidence="2 3" key="1">
    <citation type="journal article" date="2014" name="Agronomy (Basel)">
        <title>A Draft Genome Sequence for Ensete ventricosum, the Drought-Tolerant Tree Against Hunger.</title>
        <authorList>
            <person name="Harrison J."/>
            <person name="Moore K.A."/>
            <person name="Paszkiewicz K."/>
            <person name="Jones T."/>
            <person name="Grant M."/>
            <person name="Ambacheew D."/>
            <person name="Muzemil S."/>
            <person name="Studholme D.J."/>
        </authorList>
    </citation>
    <scope>NUCLEOTIDE SEQUENCE [LARGE SCALE GENOMIC DNA]</scope>
</reference>
<name>A0A426YKV4_ENSVE</name>
<dbReference type="EMBL" id="AMZH03011700">
    <property type="protein sequence ID" value="RRT52372.1"/>
    <property type="molecule type" value="Genomic_DNA"/>
</dbReference>
<organism evidence="2 3">
    <name type="scientific">Ensete ventricosum</name>
    <name type="common">Abyssinian banana</name>
    <name type="synonym">Musa ensete</name>
    <dbReference type="NCBI Taxonomy" id="4639"/>
    <lineage>
        <taxon>Eukaryota</taxon>
        <taxon>Viridiplantae</taxon>
        <taxon>Streptophyta</taxon>
        <taxon>Embryophyta</taxon>
        <taxon>Tracheophyta</taxon>
        <taxon>Spermatophyta</taxon>
        <taxon>Magnoliopsida</taxon>
        <taxon>Liliopsida</taxon>
        <taxon>Zingiberales</taxon>
        <taxon>Musaceae</taxon>
        <taxon>Ensete</taxon>
    </lineage>
</organism>
<sequence length="200" mass="21855">MDDHDNTSEEATSARGTKSAIDLESEVEVPEHDTVKPTPINVAWCVMPSPHAATAARPLYVSAISRETTKDRIPKMARGISRPSSASRTLEGASIHVRSFDPTDVGGLVKQVTLPWPRQAQSTRVSHRSLSSSAAVNSVRNLCSAQRLTSDLRAVLPPRPHAESMPAKCLRFHPLRPLLLAVSLVLNRGQNKSFYSKGFR</sequence>
<dbReference type="AlphaFoldDB" id="A0A426YKV4"/>
<accession>A0A426YKV4</accession>
<feature type="region of interest" description="Disordered" evidence="1">
    <location>
        <begin position="1"/>
        <end position="32"/>
    </location>
</feature>
<proteinExistence type="predicted"/>
<comment type="caution">
    <text evidence="2">The sequence shown here is derived from an EMBL/GenBank/DDBJ whole genome shotgun (WGS) entry which is preliminary data.</text>
</comment>
<protein>
    <submittedName>
        <fullName evidence="2">Uncharacterized protein</fullName>
    </submittedName>
</protein>
<dbReference type="Proteomes" id="UP000287651">
    <property type="component" value="Unassembled WGS sequence"/>
</dbReference>